<evidence type="ECO:0000313" key="2">
    <source>
        <dbReference type="Proteomes" id="UP000664480"/>
    </source>
</evidence>
<evidence type="ECO:0000313" key="1">
    <source>
        <dbReference type="EMBL" id="MBN7816169.1"/>
    </source>
</evidence>
<dbReference type="EMBL" id="JAFKCU010000002">
    <property type="protein sequence ID" value="MBN7816169.1"/>
    <property type="molecule type" value="Genomic_DNA"/>
</dbReference>
<keyword evidence="2" id="KW-1185">Reference proteome</keyword>
<sequence>MIFWNMVYLLNILRKLKSEKIMKKVLLFGAFFACMGMTGFAQEAAEEVTDEELTKFANVEVMTSEYVDSKTEELRAMILENEIFQGGARYNEIKAAWGDEAKMAEAEITEEEKAAYQAVQDFQNSLQDVVKEYKTDLIMNDSILGASTYNKVNGAQKSDPAVKEKLDAIIAELKAKNEGEEEDGGEGTSN</sequence>
<comment type="caution">
    <text evidence="1">The sequence shown here is derived from an EMBL/GenBank/DDBJ whole genome shotgun (WGS) entry which is preliminary data.</text>
</comment>
<dbReference type="Proteomes" id="UP000664480">
    <property type="component" value="Unassembled WGS sequence"/>
</dbReference>
<gene>
    <name evidence="1" type="ORF">J0A69_12045</name>
</gene>
<proteinExistence type="predicted"/>
<accession>A0ABS3CGD9</accession>
<reference evidence="1 2" key="1">
    <citation type="submission" date="2021-03" db="EMBL/GenBank/DDBJ databases">
        <title>novel species isolated from a fishpond in China.</title>
        <authorList>
            <person name="Lu H."/>
            <person name="Cai Z."/>
        </authorList>
    </citation>
    <scope>NUCLEOTIDE SEQUENCE [LARGE SCALE GENOMIC DNA]</scope>
    <source>
        <strain evidence="1 2">YJ13C</strain>
    </source>
</reference>
<name>A0ABS3CGD9_9BACT</name>
<protein>
    <recommendedName>
        <fullName evidence="3">DUF4168 domain-containing protein</fullName>
    </recommendedName>
</protein>
<evidence type="ECO:0008006" key="3">
    <source>
        <dbReference type="Google" id="ProtNLM"/>
    </source>
</evidence>
<organism evidence="1 2">
    <name type="scientific">Algoriphagus pacificus</name>
    <dbReference type="NCBI Taxonomy" id="2811234"/>
    <lineage>
        <taxon>Bacteria</taxon>
        <taxon>Pseudomonadati</taxon>
        <taxon>Bacteroidota</taxon>
        <taxon>Cytophagia</taxon>
        <taxon>Cytophagales</taxon>
        <taxon>Cyclobacteriaceae</taxon>
        <taxon>Algoriphagus</taxon>
    </lineage>
</organism>